<dbReference type="STRING" id="52131.GA0061100_1011245"/>
<keyword evidence="2" id="KW-0808">Transferase</keyword>
<dbReference type="EMBL" id="FMAC01000001">
    <property type="protein sequence ID" value="SCB13119.1"/>
    <property type="molecule type" value="Genomic_DNA"/>
</dbReference>
<keyword evidence="3" id="KW-1185">Reference proteome</keyword>
<proteinExistence type="predicted"/>
<evidence type="ECO:0000313" key="2">
    <source>
        <dbReference type="EMBL" id="SCB13119.1"/>
    </source>
</evidence>
<dbReference type="GO" id="GO:0032259">
    <property type="term" value="P:methylation"/>
    <property type="evidence" value="ECO:0007669"/>
    <property type="project" value="UniProtKB-KW"/>
</dbReference>
<dbReference type="PIRSF" id="PIRSF021700">
    <property type="entry name" value="3_dmu_93_MTrfase"/>
    <property type="match status" value="1"/>
</dbReference>
<dbReference type="InterPro" id="IPR028973">
    <property type="entry name" value="PhnB-like"/>
</dbReference>
<dbReference type="SUPFAM" id="SSF54593">
    <property type="entry name" value="Glyoxalase/Bleomycin resistance protein/Dihydroxybiphenyl dioxygenase"/>
    <property type="match status" value="1"/>
</dbReference>
<dbReference type="Proteomes" id="UP000186228">
    <property type="component" value="Unassembled WGS sequence"/>
</dbReference>
<reference evidence="3" key="1">
    <citation type="submission" date="2016-08" db="EMBL/GenBank/DDBJ databases">
        <authorList>
            <person name="Varghese N."/>
            <person name="Submissions Spin"/>
        </authorList>
    </citation>
    <scope>NUCLEOTIDE SEQUENCE [LARGE SCALE GENOMIC DNA]</scope>
    <source>
        <strain evidence="3">CCBAU 57015</strain>
    </source>
</reference>
<dbReference type="InterPro" id="IPR029068">
    <property type="entry name" value="Glyas_Bleomycin-R_OHBP_Dase"/>
</dbReference>
<dbReference type="AlphaFoldDB" id="A0A1C3UCE1"/>
<feature type="domain" description="PhnB-like" evidence="1">
    <location>
        <begin position="3"/>
        <end position="117"/>
    </location>
</feature>
<keyword evidence="2" id="KW-0489">Methyltransferase</keyword>
<dbReference type="GO" id="GO:0008168">
    <property type="term" value="F:methyltransferase activity"/>
    <property type="evidence" value="ECO:0007669"/>
    <property type="project" value="UniProtKB-KW"/>
</dbReference>
<dbReference type="PANTHER" id="PTHR33990">
    <property type="entry name" value="PROTEIN YJDN-RELATED"/>
    <property type="match status" value="1"/>
</dbReference>
<evidence type="ECO:0000313" key="3">
    <source>
        <dbReference type="Proteomes" id="UP000186228"/>
    </source>
</evidence>
<dbReference type="Pfam" id="PF06983">
    <property type="entry name" value="3-dmu-9_3-mt"/>
    <property type="match status" value="1"/>
</dbReference>
<dbReference type="Gene3D" id="3.10.180.10">
    <property type="entry name" value="2,3-Dihydroxybiphenyl 1,2-Dioxygenase, domain 1"/>
    <property type="match status" value="1"/>
</dbReference>
<dbReference type="PANTHER" id="PTHR33990:SF2">
    <property type="entry name" value="PHNB-LIKE DOMAIN-CONTAINING PROTEIN"/>
    <property type="match status" value="1"/>
</dbReference>
<gene>
    <name evidence="2" type="ORF">GA0061100_1011245</name>
</gene>
<keyword evidence="2" id="KW-0830">Ubiquinone</keyword>
<sequence length="157" mass="17131">MSKIAPCLWFAKEAEEAANFYVSLFPGSRIDHVQKNVVDTPAGKPDEVLVVNFTLAGQRFMALNGGSRIEFNHAISLEIDCIDQAEVDRLWEGLTDGGAPVECGWVTDRYGVSWQVVPTVLGKYIADPDPTKAARVMQALMGMVKLDIAGLEAAYRG</sequence>
<dbReference type="CDD" id="cd06588">
    <property type="entry name" value="PhnB_like"/>
    <property type="match status" value="1"/>
</dbReference>
<dbReference type="RefSeq" id="WP_075851782.1">
    <property type="nucleotide sequence ID" value="NZ_FMAC01000001.1"/>
</dbReference>
<evidence type="ECO:0000259" key="1">
    <source>
        <dbReference type="Pfam" id="PF06983"/>
    </source>
</evidence>
<name>A0A1C3UCE1_9HYPH</name>
<dbReference type="InterPro" id="IPR009725">
    <property type="entry name" value="3_dmu_93_MTrfase"/>
</dbReference>
<organism evidence="2 3">
    <name type="scientific">Rhizobium hainanense</name>
    <dbReference type="NCBI Taxonomy" id="52131"/>
    <lineage>
        <taxon>Bacteria</taxon>
        <taxon>Pseudomonadati</taxon>
        <taxon>Pseudomonadota</taxon>
        <taxon>Alphaproteobacteria</taxon>
        <taxon>Hyphomicrobiales</taxon>
        <taxon>Rhizobiaceae</taxon>
        <taxon>Rhizobium/Agrobacterium group</taxon>
        <taxon>Rhizobium</taxon>
    </lineage>
</organism>
<accession>A0A1C3UCE1</accession>
<protein>
    <submittedName>
        <fullName evidence="2">Glyoxalase superfamily enzyme, possibly 3-demethylubiquinone-9 3-methyltransferase</fullName>
    </submittedName>
</protein>
<dbReference type="OrthoDB" id="9806473at2"/>